<accession>A0A7U2FA30</accession>
<sequence length="75" mass="8861">MYIRDGEMGISRQMMMMLKVFEKGANGRVAFLHVVQNRLISSERSMSPFSLQRVEQLLIVTWTPHHIHFEHVQSY</sequence>
<gene>
    <name evidence="1" type="ORF">JI435_416430</name>
</gene>
<evidence type="ECO:0000313" key="1">
    <source>
        <dbReference type="EMBL" id="QRD01332.1"/>
    </source>
</evidence>
<dbReference type="EMBL" id="CP069034">
    <property type="protein sequence ID" value="QRD01332.1"/>
    <property type="molecule type" value="Genomic_DNA"/>
</dbReference>
<dbReference type="AlphaFoldDB" id="A0A7U2FA30"/>
<dbReference type="Proteomes" id="UP000663193">
    <property type="component" value="Chromosome 12"/>
</dbReference>
<organism evidence="1 2">
    <name type="scientific">Phaeosphaeria nodorum (strain SN15 / ATCC MYA-4574 / FGSC 10173)</name>
    <name type="common">Glume blotch fungus</name>
    <name type="synonym">Parastagonospora nodorum</name>
    <dbReference type="NCBI Taxonomy" id="321614"/>
    <lineage>
        <taxon>Eukaryota</taxon>
        <taxon>Fungi</taxon>
        <taxon>Dikarya</taxon>
        <taxon>Ascomycota</taxon>
        <taxon>Pezizomycotina</taxon>
        <taxon>Dothideomycetes</taxon>
        <taxon>Pleosporomycetidae</taxon>
        <taxon>Pleosporales</taxon>
        <taxon>Pleosporineae</taxon>
        <taxon>Phaeosphaeriaceae</taxon>
        <taxon>Parastagonospora</taxon>
    </lineage>
</organism>
<protein>
    <submittedName>
        <fullName evidence="1">Uncharacterized protein</fullName>
    </submittedName>
</protein>
<reference evidence="2" key="1">
    <citation type="journal article" date="2021" name="BMC Genomics">
        <title>Chromosome-level genome assembly and manually-curated proteome of model necrotroph Parastagonospora nodorum Sn15 reveals a genome-wide trove of candidate effector homologs, and redundancy of virulence-related functions within an accessory chromosome.</title>
        <authorList>
            <person name="Bertazzoni S."/>
            <person name="Jones D.A.B."/>
            <person name="Phan H.T."/>
            <person name="Tan K.-C."/>
            <person name="Hane J.K."/>
        </authorList>
    </citation>
    <scope>NUCLEOTIDE SEQUENCE [LARGE SCALE GENOMIC DNA]</scope>
    <source>
        <strain evidence="2">SN15 / ATCC MYA-4574 / FGSC 10173)</strain>
    </source>
</reference>
<evidence type="ECO:0000313" key="2">
    <source>
        <dbReference type="Proteomes" id="UP000663193"/>
    </source>
</evidence>
<dbReference type="VEuPathDB" id="FungiDB:JI435_416430"/>
<keyword evidence="2" id="KW-1185">Reference proteome</keyword>
<name>A0A7U2FA30_PHANO</name>
<proteinExistence type="predicted"/>